<evidence type="ECO:0000256" key="3">
    <source>
        <dbReference type="ARBA" id="ARBA00022478"/>
    </source>
</evidence>
<dbReference type="InterPro" id="IPR037033">
    <property type="entry name" value="DNA-dir_RNAP_su2_hyb_sf"/>
</dbReference>
<dbReference type="GO" id="GO:0032549">
    <property type="term" value="F:ribonucleoside binding"/>
    <property type="evidence" value="ECO:0007669"/>
    <property type="project" value="InterPro"/>
</dbReference>
<dbReference type="InterPro" id="IPR007121">
    <property type="entry name" value="RNA_pol_bsu_CS"/>
</dbReference>
<evidence type="ECO:0000256" key="7">
    <source>
        <dbReference type="SAM" id="MobiDB-lite"/>
    </source>
</evidence>
<keyword evidence="3" id="KW-0240">DNA-directed RNA polymerase</keyword>
<organism evidence="9 10">
    <name type="scientific">Puccinia coronata f. sp. avenae</name>
    <dbReference type="NCBI Taxonomy" id="200324"/>
    <lineage>
        <taxon>Eukaryota</taxon>
        <taxon>Fungi</taxon>
        <taxon>Dikarya</taxon>
        <taxon>Basidiomycota</taxon>
        <taxon>Pucciniomycotina</taxon>
        <taxon>Pucciniomycetes</taxon>
        <taxon>Pucciniales</taxon>
        <taxon>Pucciniaceae</taxon>
        <taxon>Puccinia</taxon>
    </lineage>
</organism>
<reference evidence="9 10" key="1">
    <citation type="submission" date="2017-11" db="EMBL/GenBank/DDBJ databases">
        <title>De novo assembly and phasing of dikaryotic genomes from two isolates of Puccinia coronata f. sp. avenae, the causal agent of oat crown rust.</title>
        <authorList>
            <person name="Miller M.E."/>
            <person name="Zhang Y."/>
            <person name="Omidvar V."/>
            <person name="Sperschneider J."/>
            <person name="Schwessinger B."/>
            <person name="Raley C."/>
            <person name="Palmer J.M."/>
            <person name="Garnica D."/>
            <person name="Upadhyaya N."/>
            <person name="Rathjen J."/>
            <person name="Taylor J.M."/>
            <person name="Park R.F."/>
            <person name="Dodds P.N."/>
            <person name="Hirsch C.D."/>
            <person name="Kianian S.F."/>
            <person name="Figueroa M."/>
        </authorList>
    </citation>
    <scope>NUCLEOTIDE SEQUENCE [LARGE SCALE GENOMIC DNA]</scope>
    <source>
        <strain evidence="9">12NC29</strain>
    </source>
</reference>
<dbReference type="GO" id="GO:0003677">
    <property type="term" value="F:DNA binding"/>
    <property type="evidence" value="ECO:0007669"/>
    <property type="project" value="InterPro"/>
</dbReference>
<dbReference type="Proteomes" id="UP000235388">
    <property type="component" value="Unassembled WGS sequence"/>
</dbReference>
<dbReference type="Gene3D" id="3.90.1800.10">
    <property type="entry name" value="RNA polymerase alpha subunit dimerisation domain"/>
    <property type="match status" value="1"/>
</dbReference>
<evidence type="ECO:0000256" key="5">
    <source>
        <dbReference type="ARBA" id="ARBA00022695"/>
    </source>
</evidence>
<sequence>MKLSHLASIFEPPTAKTWRPTNRSPVNARAGPSSSNNTAFRPSNSHHDYGPTQPHPFLVLPARNMRYKVNTSLSPEELESIQHRSSQWQKSKVAAKDSLCILRSCNRRYHGLRGVQPDKSTPPELATAQIKNQVGFLARCRYVPGHYSDGRVVCLPLRECSGLENLLSSRVASIERMIGGHSAWYNRFFVTYCKTDDGLWRDRSEEVSAQHSNVLCLIEKTHAPLACYTAYASTEERNCRRDTSEEVYIQPEETTAVTGLLGTLHNNTAIDMAPWEPENEPDTAARTYNTAHLGFICAAHTSHSTDAGRVGRLCRDTTVRLCDDSLQDQYTVLQAKALGFKTHRGARGAPANYTVFACGYYCFCTEFEALSLHKSIVEMSEGNSNSMSCHWYRGLRLLVISDVSGVVLRPDALGRYGDSLCFNRAAGGERQTTTHRKTLQAMAPPWAANVSSVCPLECEWPEVTTPLMEEIKLCHEREGGTELACLPGGWNVSICLANLANTYEDCMGVSRRSAEAGLFSHVDICTLSLLPGFDIPPVGLPVTTETHPWWKCEDRCQHTESGVACSCYKSDVRSVVSEVRPEKDGSLTVKVVRYAKAVTGNKLATAHGQKGVMYILEDNEMPVGVLDDGTEINFDVVMSLSSVVNRQTLGQYFEMVRAELLSKGVETQNVIQSVERENRHVSCRMKIDGKFAKRWVNSVPTPREEHVRISYGRCYMFPMTQLAHDKQHYTHAVSGSHSLSPLTRRSRGGAVRFGEMESLALTASGMPSCLSELRDRGDMVVVDVCVTCNSIVSLCACSDHQSSRKMALPASTVAFSHAAACMYGRSLRELYSRTLSDLPYMHAAACENATVTHTSTTTISPLSLSSDKHDGIPDAVRARDSISPNLTAPPRLLRVRGDKEWEPETAWVYTIYPPLCKLAVYLHSAGHMPVLTLNRLYYILRLYPFRQELCAHHLKVLAQGLSIDDRTERHNHVKVYLGSIVQHPHRHLVVLKYIHHAFLTVSSGQLVPCDSFGVPYNLNS</sequence>
<dbReference type="PANTHER" id="PTHR20856">
    <property type="entry name" value="DNA-DIRECTED RNA POLYMERASE I SUBUNIT 2"/>
    <property type="match status" value="1"/>
</dbReference>
<evidence type="ECO:0000256" key="4">
    <source>
        <dbReference type="ARBA" id="ARBA00022679"/>
    </source>
</evidence>
<dbReference type="InterPro" id="IPR007120">
    <property type="entry name" value="DNA-dir_RNAP_su2_dom"/>
</dbReference>
<comment type="caution">
    <text evidence="9">The sequence shown here is derived from an EMBL/GenBank/DDBJ whole genome shotgun (WGS) entry which is preliminary data.</text>
</comment>
<dbReference type="GO" id="GO:0003899">
    <property type="term" value="F:DNA-directed RNA polymerase activity"/>
    <property type="evidence" value="ECO:0007669"/>
    <property type="project" value="UniProtKB-EC"/>
</dbReference>
<evidence type="ECO:0000256" key="2">
    <source>
        <dbReference type="ARBA" id="ARBA00012418"/>
    </source>
</evidence>
<dbReference type="OrthoDB" id="5425034at2759"/>
<dbReference type="EMBL" id="PGCJ01000082">
    <property type="protein sequence ID" value="PLW51995.1"/>
    <property type="molecule type" value="Genomic_DNA"/>
</dbReference>
<dbReference type="Pfam" id="PF00562">
    <property type="entry name" value="RNA_pol_Rpb2_6"/>
    <property type="match status" value="1"/>
</dbReference>
<keyword evidence="6" id="KW-0804">Transcription</keyword>
<evidence type="ECO:0000313" key="9">
    <source>
        <dbReference type="EMBL" id="PLW51995.1"/>
    </source>
</evidence>
<feature type="region of interest" description="Disordered" evidence="7">
    <location>
        <begin position="14"/>
        <end position="56"/>
    </location>
</feature>
<protein>
    <recommendedName>
        <fullName evidence="2">DNA-directed RNA polymerase</fullName>
        <ecNumber evidence="2">2.7.7.6</ecNumber>
    </recommendedName>
</protein>
<dbReference type="GO" id="GO:0006351">
    <property type="term" value="P:DNA-templated transcription"/>
    <property type="evidence" value="ECO:0007669"/>
    <property type="project" value="InterPro"/>
</dbReference>
<dbReference type="InterPro" id="IPR015712">
    <property type="entry name" value="DNA-dir_RNA_pol_su2"/>
</dbReference>
<dbReference type="STRING" id="200324.A0A2N5VPR2"/>
<evidence type="ECO:0000259" key="8">
    <source>
        <dbReference type="Pfam" id="PF00562"/>
    </source>
</evidence>
<gene>
    <name evidence="9" type="ORF">PCANC_08439</name>
</gene>
<proteinExistence type="inferred from homology"/>
<evidence type="ECO:0000256" key="1">
    <source>
        <dbReference type="ARBA" id="ARBA00006835"/>
    </source>
</evidence>
<accession>A0A2N5VPR2</accession>
<dbReference type="Gene3D" id="2.40.270.10">
    <property type="entry name" value="DNA-directed RNA polymerase, subunit 2, domain 6"/>
    <property type="match status" value="1"/>
</dbReference>
<dbReference type="GO" id="GO:0000428">
    <property type="term" value="C:DNA-directed RNA polymerase complex"/>
    <property type="evidence" value="ECO:0007669"/>
    <property type="project" value="UniProtKB-KW"/>
</dbReference>
<comment type="similarity">
    <text evidence="1">Belongs to the RNA polymerase beta chain family.</text>
</comment>
<keyword evidence="5" id="KW-0548">Nucleotidyltransferase</keyword>
<evidence type="ECO:0000256" key="6">
    <source>
        <dbReference type="ARBA" id="ARBA00023163"/>
    </source>
</evidence>
<name>A0A2N5VPR2_9BASI</name>
<evidence type="ECO:0000313" key="10">
    <source>
        <dbReference type="Proteomes" id="UP000235388"/>
    </source>
</evidence>
<dbReference type="EC" id="2.7.7.6" evidence="2"/>
<feature type="compositionally biased region" description="Polar residues" evidence="7">
    <location>
        <begin position="32"/>
        <end position="43"/>
    </location>
</feature>
<dbReference type="AlphaFoldDB" id="A0A2N5VPR2"/>
<dbReference type="PROSITE" id="PS01166">
    <property type="entry name" value="RNA_POL_BETA"/>
    <property type="match status" value="1"/>
</dbReference>
<keyword evidence="4" id="KW-0808">Transferase</keyword>
<feature type="domain" description="DNA-directed RNA polymerase subunit 2 hybrid-binding" evidence="8">
    <location>
        <begin position="570"/>
        <end position="730"/>
    </location>
</feature>
<dbReference type="SUPFAM" id="SSF64484">
    <property type="entry name" value="beta and beta-prime subunits of DNA dependent RNA-polymerase"/>
    <property type="match status" value="1"/>
</dbReference>
<keyword evidence="10" id="KW-1185">Reference proteome</keyword>